<keyword evidence="1" id="KW-1133">Transmembrane helix</keyword>
<keyword evidence="1" id="KW-0472">Membrane</keyword>
<evidence type="ECO:0000313" key="2">
    <source>
        <dbReference type="EMBL" id="GFF24296.1"/>
    </source>
</evidence>
<evidence type="ECO:0000313" key="3">
    <source>
        <dbReference type="Proteomes" id="UP000465221"/>
    </source>
</evidence>
<name>A0A8H3N8N4_9EURO</name>
<accession>A0A8H3N8N4</accession>
<feature type="transmembrane region" description="Helical" evidence="1">
    <location>
        <begin position="78"/>
        <end position="101"/>
    </location>
</feature>
<dbReference type="EMBL" id="BLKC01000004">
    <property type="protein sequence ID" value="GFF24296.1"/>
    <property type="molecule type" value="Genomic_DNA"/>
</dbReference>
<sequence length="134" mass="14619">MPDRPRCPSPSAIVHIVLRTAGILINIAFLVFLAGLTEIYHKTYPVAYAAACWALCADVLEVVVLLNKSRSIPRLSGGGQLTLDLIGLLLLVPGAFLNWFASSYHYEYEPSPAVDEADEWLGNAVWIGFACLLC</sequence>
<gene>
    <name evidence="2" type="ORF">IFM46972_00999</name>
</gene>
<evidence type="ECO:0000256" key="1">
    <source>
        <dbReference type="SAM" id="Phobius"/>
    </source>
</evidence>
<dbReference type="Proteomes" id="UP000465221">
    <property type="component" value="Unassembled WGS sequence"/>
</dbReference>
<comment type="caution">
    <text evidence="2">The sequence shown here is derived from an EMBL/GenBank/DDBJ whole genome shotgun (WGS) entry which is preliminary data.</text>
</comment>
<proteinExistence type="predicted"/>
<feature type="transmembrane region" description="Helical" evidence="1">
    <location>
        <begin position="12"/>
        <end position="34"/>
    </location>
</feature>
<feature type="transmembrane region" description="Helical" evidence="1">
    <location>
        <begin position="46"/>
        <end position="66"/>
    </location>
</feature>
<organism evidence="2 3">
    <name type="scientific">Aspergillus udagawae</name>
    <dbReference type="NCBI Taxonomy" id="91492"/>
    <lineage>
        <taxon>Eukaryota</taxon>
        <taxon>Fungi</taxon>
        <taxon>Dikarya</taxon>
        <taxon>Ascomycota</taxon>
        <taxon>Pezizomycotina</taxon>
        <taxon>Eurotiomycetes</taxon>
        <taxon>Eurotiomycetidae</taxon>
        <taxon>Eurotiales</taxon>
        <taxon>Aspergillaceae</taxon>
        <taxon>Aspergillus</taxon>
        <taxon>Aspergillus subgen. Fumigati</taxon>
    </lineage>
</organism>
<protein>
    <submittedName>
        <fullName evidence="2">Uncharacterized protein</fullName>
    </submittedName>
</protein>
<keyword evidence="1" id="KW-0812">Transmembrane</keyword>
<reference evidence="2 3" key="1">
    <citation type="submission" date="2020-01" db="EMBL/GenBank/DDBJ databases">
        <title>Draft genome sequence of Aspergillus udagawae IFM 46972.</title>
        <authorList>
            <person name="Takahashi H."/>
            <person name="Yaguchi T."/>
        </authorList>
    </citation>
    <scope>NUCLEOTIDE SEQUENCE [LARGE SCALE GENOMIC DNA]</scope>
    <source>
        <strain evidence="2 3">IFM 46972</strain>
    </source>
</reference>
<dbReference type="AlphaFoldDB" id="A0A8H3N8N4"/>